<dbReference type="RefSeq" id="WP_321536821.1">
    <property type="nucleotide sequence ID" value="NZ_JARGDL010000024.1"/>
</dbReference>
<reference evidence="2" key="1">
    <citation type="submission" date="2023-03" db="EMBL/GenBank/DDBJ databases">
        <title>Stygiobacter electus gen. nov., sp. nov., facultatively anaerobic thermotolerant bacterium of the class Ignavibacteria from a well of Yessentuki mineral water deposit.</title>
        <authorList>
            <person name="Podosokorskaya O.A."/>
            <person name="Elcheninov A.G."/>
            <person name="Petrova N.F."/>
            <person name="Zavarzina D.G."/>
            <person name="Kublanov I.V."/>
            <person name="Merkel A.Y."/>
        </authorList>
    </citation>
    <scope>NUCLEOTIDE SEQUENCE</scope>
    <source>
        <strain evidence="2">09-Me</strain>
    </source>
</reference>
<name>A0AAE3TDK9_9BACT</name>
<dbReference type="EMBL" id="JARGDL010000024">
    <property type="protein sequence ID" value="MDF1613050.1"/>
    <property type="molecule type" value="Genomic_DNA"/>
</dbReference>
<dbReference type="Gene3D" id="2.40.160.20">
    <property type="match status" value="1"/>
</dbReference>
<dbReference type="SUPFAM" id="SSF56925">
    <property type="entry name" value="OMPA-like"/>
    <property type="match status" value="1"/>
</dbReference>
<accession>A0AAE3TDK9</accession>
<evidence type="ECO:0000256" key="1">
    <source>
        <dbReference type="SAM" id="SignalP"/>
    </source>
</evidence>
<dbReference type="Proteomes" id="UP001221302">
    <property type="component" value="Unassembled WGS sequence"/>
</dbReference>
<feature type="signal peptide" evidence="1">
    <location>
        <begin position="1"/>
        <end position="21"/>
    </location>
</feature>
<protein>
    <submittedName>
        <fullName evidence="2">Outer membrane beta-barrel protein</fullName>
    </submittedName>
</protein>
<dbReference type="InterPro" id="IPR011250">
    <property type="entry name" value="OMP/PagP_B-barrel"/>
</dbReference>
<organism evidence="2 3">
    <name type="scientific">Stygiobacter electus</name>
    <dbReference type="NCBI Taxonomy" id="3032292"/>
    <lineage>
        <taxon>Bacteria</taxon>
        <taxon>Pseudomonadati</taxon>
        <taxon>Ignavibacteriota</taxon>
        <taxon>Ignavibacteria</taxon>
        <taxon>Ignavibacteriales</taxon>
        <taxon>Melioribacteraceae</taxon>
        <taxon>Stygiobacter</taxon>
    </lineage>
</organism>
<evidence type="ECO:0000313" key="2">
    <source>
        <dbReference type="EMBL" id="MDF1613050.1"/>
    </source>
</evidence>
<comment type="caution">
    <text evidence="2">The sequence shown here is derived from an EMBL/GenBank/DDBJ whole genome shotgun (WGS) entry which is preliminary data.</text>
</comment>
<proteinExistence type="predicted"/>
<feature type="chain" id="PRO_5042153677" evidence="1">
    <location>
        <begin position="22"/>
        <end position="179"/>
    </location>
</feature>
<sequence length="179" mass="18868">MKKVLTTVTAIVILFAANLFAQGYNQNGKALNIGLGFGFAGASGDATIPPVSVGMQFGMTDKISVGGIVGYTGSNEKLGLFDWEYDYSYILIGARGEYHFMEPSNKLDAYGGLTLGYNVASASFKGKSVYGFNPPSASAGGLFYGFHLGARYALGNNWGVFGELGYGIGYITAGAFLRL</sequence>
<gene>
    <name evidence="2" type="ORF">P0M35_12870</name>
</gene>
<evidence type="ECO:0000313" key="3">
    <source>
        <dbReference type="Proteomes" id="UP001221302"/>
    </source>
</evidence>
<keyword evidence="1" id="KW-0732">Signal</keyword>
<dbReference type="AlphaFoldDB" id="A0AAE3TDK9"/>
<keyword evidence="3" id="KW-1185">Reference proteome</keyword>